<dbReference type="Proteomes" id="UP000267029">
    <property type="component" value="Unassembled WGS sequence"/>
</dbReference>
<gene>
    <name evidence="2" type="ORF">MCOS_LOCUS7867</name>
</gene>
<dbReference type="EMBL" id="UXSR01005419">
    <property type="protein sequence ID" value="VDD81864.1"/>
    <property type="molecule type" value="Genomic_DNA"/>
</dbReference>
<sequence>MLVCAVVLCVAIMLIIFALVVSKRSRRGTSRGKLHSYVKGGRRMAVILLWTTFGQLTLWVILTIGLAVPNVAWAMMASVCEHELADFYTGPGVQKPGIYENNIPLKPYWEEPGYRPTPRFNGDDLARSFPHLPIPPMINPANYTFRVFEEIGRSDGFYYVFNLTAYGKLFEVVKTAGSLYGCGLGGALMVVVGLSLNLVVMASYKTRLKVTKEYKQAALLKPPNDNVEYI</sequence>
<dbReference type="OrthoDB" id="9993736at2759"/>
<accession>A0A3P6H5H2</accession>
<evidence type="ECO:0000256" key="1">
    <source>
        <dbReference type="SAM" id="Phobius"/>
    </source>
</evidence>
<name>A0A3P6H5H2_MESCO</name>
<feature type="transmembrane region" description="Helical" evidence="1">
    <location>
        <begin position="44"/>
        <end position="68"/>
    </location>
</feature>
<reference evidence="2 3" key="1">
    <citation type="submission" date="2018-10" db="EMBL/GenBank/DDBJ databases">
        <authorList>
            <consortium name="Pathogen Informatics"/>
        </authorList>
    </citation>
    <scope>NUCLEOTIDE SEQUENCE [LARGE SCALE GENOMIC DNA]</scope>
</reference>
<organism evidence="2 3">
    <name type="scientific">Mesocestoides corti</name>
    <name type="common">Flatworm</name>
    <dbReference type="NCBI Taxonomy" id="53468"/>
    <lineage>
        <taxon>Eukaryota</taxon>
        <taxon>Metazoa</taxon>
        <taxon>Spiralia</taxon>
        <taxon>Lophotrochozoa</taxon>
        <taxon>Platyhelminthes</taxon>
        <taxon>Cestoda</taxon>
        <taxon>Eucestoda</taxon>
        <taxon>Cyclophyllidea</taxon>
        <taxon>Mesocestoididae</taxon>
        <taxon>Mesocestoides</taxon>
    </lineage>
</organism>
<keyword evidence="1" id="KW-0472">Membrane</keyword>
<dbReference type="STRING" id="53468.A0A3P6H5H2"/>
<keyword evidence="1" id="KW-1133">Transmembrane helix</keyword>
<dbReference type="AlphaFoldDB" id="A0A3P6H5H2"/>
<feature type="transmembrane region" description="Helical" evidence="1">
    <location>
        <begin position="6"/>
        <end position="23"/>
    </location>
</feature>
<protein>
    <submittedName>
        <fullName evidence="2">Uncharacterized protein</fullName>
    </submittedName>
</protein>
<proteinExistence type="predicted"/>
<feature type="transmembrane region" description="Helical" evidence="1">
    <location>
        <begin position="178"/>
        <end position="200"/>
    </location>
</feature>
<keyword evidence="3" id="KW-1185">Reference proteome</keyword>
<evidence type="ECO:0000313" key="2">
    <source>
        <dbReference type="EMBL" id="VDD81864.1"/>
    </source>
</evidence>
<evidence type="ECO:0000313" key="3">
    <source>
        <dbReference type="Proteomes" id="UP000267029"/>
    </source>
</evidence>
<keyword evidence="1" id="KW-0812">Transmembrane</keyword>